<dbReference type="InterPro" id="IPR015421">
    <property type="entry name" value="PyrdxlP-dep_Trfase_major"/>
</dbReference>
<dbReference type="EMBL" id="JADIVZ010000001">
    <property type="protein sequence ID" value="MBF4160812.1"/>
    <property type="molecule type" value="Genomic_DNA"/>
</dbReference>
<dbReference type="InterPro" id="IPR000192">
    <property type="entry name" value="Aminotrans_V_dom"/>
</dbReference>
<evidence type="ECO:0000313" key="3">
    <source>
        <dbReference type="Proteomes" id="UP000656804"/>
    </source>
</evidence>
<reference evidence="2" key="1">
    <citation type="submission" date="2020-11" db="EMBL/GenBank/DDBJ databases">
        <title>Nocardioides sp. CBS4Y-1, whole genome shotgun sequence.</title>
        <authorList>
            <person name="Tuo L."/>
        </authorList>
    </citation>
    <scope>NUCLEOTIDE SEQUENCE</scope>
    <source>
        <strain evidence="2">CBS4Y-1</strain>
    </source>
</reference>
<sequence length="411" mass="42871">MPSSQAPDVAARLRPKVPALAGGTAFFDGPGGTQTPAPVADAIRNALTAPLSNRGSLTTAARNAGDIVDGCRSALGDLLGVDLDTVAFGRSMTALTFDLARALSRSWGPGDEVVVTRLDHDANVRPWLTAAERAGATVRWVDFDPETAELDAAEVAAVVGKRTRLVAVTAASNLLGTMPDIPAIAEIAHDVGALLYVDGVHYAPHAVVDVPAMGADLFACSPYKFLGPHCGAVTGRPELLAALEPDKLDASPASVPERFELGTLPYELMAGVTAAVDVIAGLGAGSDSAASASRRSRLVAGIEAVERHETELRTHIEEGLRAIDGVVLHARAERRTPTLLVSLAQGSVAELSTFLAERDVNAPAGHFYAFRAAERLGLGRTGGLRVGLAPYNDEQDVERLLDGVRAFCGTR</sequence>
<accession>A0A930UW87</accession>
<protein>
    <submittedName>
        <fullName evidence="2">Cysteine desulfurase-like protein</fullName>
    </submittedName>
</protein>
<name>A0A930UW87_9ACTN</name>
<dbReference type="PANTHER" id="PTHR43586:SF21">
    <property type="entry name" value="PYRIDOXAL PHOSPHATE (PLP)-DEPENDENT ASPARTATE AMINOTRANSFERASE SUPERFAMILY"/>
    <property type="match status" value="1"/>
</dbReference>
<keyword evidence="3" id="KW-1185">Reference proteome</keyword>
<dbReference type="InterPro" id="IPR015424">
    <property type="entry name" value="PyrdxlP-dep_Trfase"/>
</dbReference>
<dbReference type="SUPFAM" id="SSF53383">
    <property type="entry name" value="PLP-dependent transferases"/>
    <property type="match status" value="1"/>
</dbReference>
<gene>
    <name evidence="2" type="ORF">ISG29_03865</name>
</gene>
<evidence type="ECO:0000259" key="1">
    <source>
        <dbReference type="Pfam" id="PF00266"/>
    </source>
</evidence>
<feature type="domain" description="Aminotransferase class V" evidence="1">
    <location>
        <begin position="26"/>
        <end position="400"/>
    </location>
</feature>
<dbReference type="InterPro" id="IPR011340">
    <property type="entry name" value="Cys_dSase-rel"/>
</dbReference>
<proteinExistence type="predicted"/>
<comment type="caution">
    <text evidence="2">The sequence shown here is derived from an EMBL/GenBank/DDBJ whole genome shotgun (WGS) entry which is preliminary data.</text>
</comment>
<dbReference type="NCBIfam" id="TIGR01976">
    <property type="entry name" value="am_tr_V_VC1184"/>
    <property type="match status" value="1"/>
</dbReference>
<dbReference type="Gene3D" id="3.40.640.10">
    <property type="entry name" value="Type I PLP-dependent aspartate aminotransferase-like (Major domain)"/>
    <property type="match status" value="1"/>
</dbReference>
<dbReference type="PANTHER" id="PTHR43586">
    <property type="entry name" value="CYSTEINE DESULFURASE"/>
    <property type="match status" value="1"/>
</dbReference>
<dbReference type="Pfam" id="PF00266">
    <property type="entry name" value="Aminotran_5"/>
    <property type="match status" value="1"/>
</dbReference>
<dbReference type="Gene3D" id="3.90.1150.10">
    <property type="entry name" value="Aspartate Aminotransferase, domain 1"/>
    <property type="match status" value="1"/>
</dbReference>
<dbReference type="InterPro" id="IPR015422">
    <property type="entry name" value="PyrdxlP-dep_Trfase_small"/>
</dbReference>
<organism evidence="2 3">
    <name type="scientific">Nocardioides acrostichi</name>
    <dbReference type="NCBI Taxonomy" id="2784339"/>
    <lineage>
        <taxon>Bacteria</taxon>
        <taxon>Bacillati</taxon>
        <taxon>Actinomycetota</taxon>
        <taxon>Actinomycetes</taxon>
        <taxon>Propionibacteriales</taxon>
        <taxon>Nocardioidaceae</taxon>
        <taxon>Nocardioides</taxon>
    </lineage>
</organism>
<evidence type="ECO:0000313" key="2">
    <source>
        <dbReference type="EMBL" id="MBF4160812.1"/>
    </source>
</evidence>
<dbReference type="Proteomes" id="UP000656804">
    <property type="component" value="Unassembled WGS sequence"/>
</dbReference>
<dbReference type="AlphaFoldDB" id="A0A930UW87"/>